<feature type="compositionally biased region" description="Pro residues" evidence="1">
    <location>
        <begin position="226"/>
        <end position="239"/>
    </location>
</feature>
<dbReference type="Pfam" id="PF12216">
    <property type="entry name" value="m04gp34like"/>
    <property type="match status" value="1"/>
</dbReference>
<organism evidence="3 4">
    <name type="scientific">Murid herpesvirus 1</name>
    <name type="common">MuHV-1</name>
    <name type="synonym">Mouse cytomegalovirus</name>
    <dbReference type="NCBI Taxonomy" id="10366"/>
    <lineage>
        <taxon>Viruses</taxon>
        <taxon>Duplodnaviria</taxon>
        <taxon>Heunggongvirae</taxon>
        <taxon>Peploviricota</taxon>
        <taxon>Herviviricetes</taxon>
        <taxon>Herpesvirales</taxon>
        <taxon>Orthoherpesviridae</taxon>
        <taxon>Betaherpesvirinae</taxon>
        <taxon>Muromegalovirus</taxon>
        <taxon>Muromegalovirus muridbeta1</taxon>
    </lineage>
</organism>
<sequence length="356" mass="38982">MRLYLDLSQFLLLAVIVTDSVVFSMICDTNAYSDLPQGNCKILSKTPVRNDSNLGVDGWGYECQLGDICIPASWQVKWYIGLYQMDTGGFFRSSLTKPPTFQGLSMYVKDKTNARPDGFAIKDEDGRLIVTVAADRPFTLGCKVTVCKREPDYGPATEEPTTAERSTTEPVPIPTTQRITTRSEPQTTARPTTRPTTTVSPTTRPTTTVSPTTRPTTTVRSTTKPIPHPTQKPVPPARPKPTTRKHTSITQALVKFSTSSPTTLFPGPDNADDTVAATAEMQTSHTVTIAVSVVVTIFIVTLIALAVLYHYGFLGRSAILDLYAERLRARFSSRDPETFRPTGESEPLRTTSSPAS</sequence>
<proteinExistence type="predicted"/>
<evidence type="ECO:0000313" key="4">
    <source>
        <dbReference type="Proteomes" id="UP000114645"/>
    </source>
</evidence>
<gene>
    <name evidence="3" type="primary">m08</name>
</gene>
<dbReference type="InterPro" id="IPR022022">
    <property type="entry name" value="M04gp34-like"/>
</dbReference>
<dbReference type="EMBL" id="HE610452">
    <property type="protein sequence ID" value="CCE56680.1"/>
    <property type="molecule type" value="Genomic_DNA"/>
</dbReference>
<protein>
    <submittedName>
        <fullName evidence="3">M08 protein</fullName>
    </submittedName>
</protein>
<evidence type="ECO:0000256" key="1">
    <source>
        <dbReference type="SAM" id="MobiDB-lite"/>
    </source>
</evidence>
<keyword evidence="2" id="KW-0812">Transmembrane</keyword>
<keyword evidence="2" id="KW-1133">Transmembrane helix</keyword>
<feature type="region of interest" description="Disordered" evidence="1">
    <location>
        <begin position="150"/>
        <end position="244"/>
    </location>
</feature>
<evidence type="ECO:0000256" key="2">
    <source>
        <dbReference type="SAM" id="Phobius"/>
    </source>
</evidence>
<organismHost>
    <name type="scientific">Mus musculus</name>
    <name type="common">Mouse</name>
    <dbReference type="NCBI Taxonomy" id="10090"/>
</organismHost>
<dbReference type="Gene3D" id="2.60.40.2900">
    <property type="match status" value="1"/>
</dbReference>
<reference evidence="3 4" key="1">
    <citation type="journal article" date="2013" name="Virology">
        <title>The genome of murine cytomegalovirus is shaped by purifying selection and extensive recombination.</title>
        <authorList>
            <person name="Smith L.M."/>
            <person name="McWhorter A.R."/>
            <person name="Shellam G.R."/>
            <person name="Redwood A.J."/>
        </authorList>
    </citation>
    <scope>NUCLEOTIDE SEQUENCE [LARGE SCALE GENOMIC DNA]</scope>
    <source>
        <strain evidence="3">C4B</strain>
    </source>
</reference>
<feature type="compositionally biased region" description="Low complexity" evidence="1">
    <location>
        <begin position="187"/>
        <end position="223"/>
    </location>
</feature>
<evidence type="ECO:0000313" key="3">
    <source>
        <dbReference type="EMBL" id="CCE56680.1"/>
    </source>
</evidence>
<feature type="transmembrane region" description="Helical" evidence="2">
    <location>
        <begin position="287"/>
        <end position="309"/>
    </location>
</feature>
<dbReference type="Proteomes" id="UP000114645">
    <property type="component" value="Segment"/>
</dbReference>
<name>H2A165_MUHV1</name>
<dbReference type="InterPro" id="IPR038708">
    <property type="entry name" value="Gp34-like_sf"/>
</dbReference>
<accession>H2A165</accession>
<feature type="region of interest" description="Disordered" evidence="1">
    <location>
        <begin position="335"/>
        <end position="356"/>
    </location>
</feature>
<feature type="compositionally biased region" description="Polar residues" evidence="1">
    <location>
        <begin position="159"/>
        <end position="186"/>
    </location>
</feature>
<keyword evidence="2" id="KW-0472">Membrane</keyword>